<evidence type="ECO:0000313" key="5">
    <source>
        <dbReference type="Proteomes" id="UP001249851"/>
    </source>
</evidence>
<evidence type="ECO:0000256" key="1">
    <source>
        <dbReference type="ARBA" id="ARBA00022786"/>
    </source>
</evidence>
<feature type="domain" description="Zer-1-like leucine-rich repeats region" evidence="3">
    <location>
        <begin position="188"/>
        <end position="292"/>
    </location>
</feature>
<dbReference type="InterPro" id="IPR032675">
    <property type="entry name" value="LRR_dom_sf"/>
</dbReference>
<dbReference type="PANTHER" id="PTHR12904">
    <property type="match status" value="1"/>
</dbReference>
<dbReference type="SUPFAM" id="SSF52047">
    <property type="entry name" value="RNI-like"/>
    <property type="match status" value="1"/>
</dbReference>
<dbReference type="SUPFAM" id="SSF48371">
    <property type="entry name" value="ARM repeat"/>
    <property type="match status" value="1"/>
</dbReference>
<dbReference type="AlphaFoldDB" id="A0AAD9QR43"/>
<keyword evidence="5" id="KW-1185">Reference proteome</keyword>
<evidence type="ECO:0000259" key="3">
    <source>
        <dbReference type="Pfam" id="PF25013"/>
    </source>
</evidence>
<dbReference type="InterPro" id="IPR051341">
    <property type="entry name" value="Zyg-11_UBL_adapter"/>
</dbReference>
<evidence type="ECO:0000259" key="2">
    <source>
        <dbReference type="Pfam" id="PF22964"/>
    </source>
</evidence>
<keyword evidence="1" id="KW-0833">Ubl conjugation pathway</keyword>
<dbReference type="InterPro" id="IPR055142">
    <property type="entry name" value="ZER1-like_C"/>
</dbReference>
<reference evidence="4" key="1">
    <citation type="journal article" date="2023" name="G3 (Bethesda)">
        <title>Whole genome assembly and annotation of the endangered Caribbean coral Acropora cervicornis.</title>
        <authorList>
            <person name="Selwyn J.D."/>
            <person name="Vollmer S.V."/>
        </authorList>
    </citation>
    <scope>NUCLEOTIDE SEQUENCE</scope>
    <source>
        <strain evidence="4">K2</strain>
    </source>
</reference>
<dbReference type="Gene3D" id="3.80.10.10">
    <property type="entry name" value="Ribonuclease Inhibitor"/>
    <property type="match status" value="2"/>
</dbReference>
<accession>A0AAD9QR43</accession>
<name>A0AAD9QR43_ACRCE</name>
<dbReference type="Pfam" id="PF25013">
    <property type="entry name" value="LRR_Zer-1"/>
    <property type="match status" value="1"/>
</dbReference>
<dbReference type="Proteomes" id="UP001249851">
    <property type="component" value="Unassembled WGS sequence"/>
</dbReference>
<gene>
    <name evidence="4" type="ORF">P5673_010236</name>
</gene>
<organism evidence="4 5">
    <name type="scientific">Acropora cervicornis</name>
    <name type="common">Staghorn coral</name>
    <dbReference type="NCBI Taxonomy" id="6130"/>
    <lineage>
        <taxon>Eukaryota</taxon>
        <taxon>Metazoa</taxon>
        <taxon>Cnidaria</taxon>
        <taxon>Anthozoa</taxon>
        <taxon>Hexacorallia</taxon>
        <taxon>Scleractinia</taxon>
        <taxon>Astrocoeniina</taxon>
        <taxon>Acroporidae</taxon>
        <taxon>Acropora</taxon>
    </lineage>
</organism>
<dbReference type="EMBL" id="JARQWQ010000018">
    <property type="protein sequence ID" value="KAK2565933.1"/>
    <property type="molecule type" value="Genomic_DNA"/>
</dbReference>
<sequence>MTKDEIGDGNVSSLLDMCIKSSLEYLESNQLLKNEAVFLPEDICEALICKKLKTGNCNDDFIATFFADVRTSRMTKAHLSSSTLTDAGIEMISSHPLREVDISKCSSLTGKSLLSLLKCKHTLVSLNIAHFQMGWAQGVLQHLTKLKNLDISRTYFDQREFESLETLVNLQRLIASGTGIKSLEPVRGMASLTTLDLSNCHSIEVIKPLESIKGTLCWLSLYNCEKVFSSVGSVSTLQELKHLQYLDLSMDDPDDPQRFSLVQPRKPLVTAGVLEQLLSFLPSLRSLDVSSNAKFKCEDLMLFNRYLKQKLSFLGLFMTDMCQFPEIPAKHSFEPKEEIDLGFREGSGLLCSPQGSPKEEPNKVICPPVGPPSQLSSETNLIILKSSSVTLLGKNIDFENVSGDANLTQIMLSMKLYKNRPNFIICALQGVFHITRERDPDLNVPLVCELVLNAMENHPPNKTIQLAGSASLYHLSREDDHENPNWKLRVIEATLVAMHRHLGEPQMCDYKRVVWLLLRAALEHQEDLIQRIAIGLCNLMVCQVQDSLKIVVGKELRGVERPENCALFIEHGGLHLFTECTKRLSGQRDLVRNMLGLMDKTIETWDITAHRQMSYRSFSPILKLIAGCDIPAIHHWSTWALANLCNVDAEKYCKLVRDEDGISVLKRLTRNQRTSPRAKELAQLTLDKCNMQNT</sequence>
<evidence type="ECO:0000313" key="4">
    <source>
        <dbReference type="EMBL" id="KAK2565933.1"/>
    </source>
</evidence>
<feature type="domain" description="Protein zer-1 homolog-like C-terminal" evidence="2">
    <location>
        <begin position="598"/>
        <end position="690"/>
    </location>
</feature>
<dbReference type="InterPro" id="IPR056845">
    <property type="entry name" value="LRR_Zer-1"/>
</dbReference>
<dbReference type="GO" id="GO:0031462">
    <property type="term" value="C:Cul2-RING ubiquitin ligase complex"/>
    <property type="evidence" value="ECO:0007669"/>
    <property type="project" value="TreeGrafter"/>
</dbReference>
<dbReference type="PANTHER" id="PTHR12904:SF23">
    <property type="entry name" value="PROTEIN ZER-1 HOMOLOG"/>
    <property type="match status" value="1"/>
</dbReference>
<dbReference type="InterPro" id="IPR011989">
    <property type="entry name" value="ARM-like"/>
</dbReference>
<proteinExistence type="predicted"/>
<protein>
    <submittedName>
        <fullName evidence="4">Protein zer-1-like protein</fullName>
    </submittedName>
</protein>
<comment type="caution">
    <text evidence="4">The sequence shown here is derived from an EMBL/GenBank/DDBJ whole genome shotgun (WGS) entry which is preliminary data.</text>
</comment>
<reference evidence="4" key="2">
    <citation type="journal article" date="2023" name="Science">
        <title>Genomic signatures of disease resistance in endangered staghorn corals.</title>
        <authorList>
            <person name="Vollmer S.V."/>
            <person name="Selwyn J.D."/>
            <person name="Despard B.A."/>
            <person name="Roesel C.L."/>
        </authorList>
    </citation>
    <scope>NUCLEOTIDE SEQUENCE</scope>
    <source>
        <strain evidence="4">K2</strain>
    </source>
</reference>
<dbReference type="Pfam" id="PF22964">
    <property type="entry name" value="ZER1-like_2nd"/>
    <property type="match status" value="2"/>
</dbReference>
<dbReference type="Gene3D" id="1.25.10.10">
    <property type="entry name" value="Leucine-rich Repeat Variant"/>
    <property type="match status" value="1"/>
</dbReference>
<dbReference type="InterPro" id="IPR016024">
    <property type="entry name" value="ARM-type_fold"/>
</dbReference>
<feature type="domain" description="Protein zer-1 homolog-like C-terminal" evidence="2">
    <location>
        <begin position="454"/>
        <end position="554"/>
    </location>
</feature>